<evidence type="ECO:0000256" key="1">
    <source>
        <dbReference type="SAM" id="SignalP"/>
    </source>
</evidence>
<organism evidence="2 3">
    <name type="scientific">Gossypium arboreum</name>
    <name type="common">Tree cotton</name>
    <name type="synonym">Gossypium nanking</name>
    <dbReference type="NCBI Taxonomy" id="29729"/>
    <lineage>
        <taxon>Eukaryota</taxon>
        <taxon>Viridiplantae</taxon>
        <taxon>Streptophyta</taxon>
        <taxon>Embryophyta</taxon>
        <taxon>Tracheophyta</taxon>
        <taxon>Spermatophyta</taxon>
        <taxon>Magnoliopsida</taxon>
        <taxon>eudicotyledons</taxon>
        <taxon>Gunneridae</taxon>
        <taxon>Pentapetalae</taxon>
        <taxon>rosids</taxon>
        <taxon>malvids</taxon>
        <taxon>Malvales</taxon>
        <taxon>Malvaceae</taxon>
        <taxon>Malvoideae</taxon>
        <taxon>Gossypium</taxon>
    </lineage>
</organism>
<feature type="signal peptide" evidence="1">
    <location>
        <begin position="1"/>
        <end position="17"/>
    </location>
</feature>
<gene>
    <name evidence="2" type="ORF">PVK06_004798</name>
</gene>
<evidence type="ECO:0000313" key="2">
    <source>
        <dbReference type="EMBL" id="KAK5842442.1"/>
    </source>
</evidence>
<dbReference type="Proteomes" id="UP001358586">
    <property type="component" value="Chromosome 2"/>
</dbReference>
<keyword evidence="1" id="KW-0732">Signal</keyword>
<keyword evidence="3" id="KW-1185">Reference proteome</keyword>
<reference evidence="2 3" key="1">
    <citation type="submission" date="2023-03" db="EMBL/GenBank/DDBJ databases">
        <title>WGS of Gossypium arboreum.</title>
        <authorList>
            <person name="Yu D."/>
        </authorList>
    </citation>
    <scope>NUCLEOTIDE SEQUENCE [LARGE SCALE GENOMIC DNA]</scope>
    <source>
        <tissue evidence="2">Leaf</tissue>
    </source>
</reference>
<dbReference type="EMBL" id="JARKNE010000002">
    <property type="protein sequence ID" value="KAK5842442.1"/>
    <property type="molecule type" value="Genomic_DNA"/>
</dbReference>
<protein>
    <submittedName>
        <fullName evidence="2">Uncharacterized protein</fullName>
    </submittedName>
</protein>
<proteinExistence type="predicted"/>
<sequence>MWKSIWAVKATLTKGLCWRVGTGLNTSINGDAWIPNTVNFRLSTMINYMRNVKVNKLIDSNRLWKNELIKDTFAEEDAEIILRIPLARTPHDDFLIWGSESSSEFSVRSAYKLLQSSDENPRAYALQTIYRNFYKKLWTLHLPTKIKITIWRFS</sequence>
<accession>A0ABR0QSY5</accession>
<comment type="caution">
    <text evidence="2">The sequence shown here is derived from an EMBL/GenBank/DDBJ whole genome shotgun (WGS) entry which is preliminary data.</text>
</comment>
<feature type="chain" id="PRO_5047521284" evidence="1">
    <location>
        <begin position="18"/>
        <end position="154"/>
    </location>
</feature>
<evidence type="ECO:0000313" key="3">
    <source>
        <dbReference type="Proteomes" id="UP001358586"/>
    </source>
</evidence>
<name>A0ABR0QSY5_GOSAR</name>